<gene>
    <name evidence="2" type="ORF">K469DRAFT_721162</name>
</gene>
<keyword evidence="1" id="KW-0812">Transmembrane</keyword>
<evidence type="ECO:0000313" key="2">
    <source>
        <dbReference type="EMBL" id="KAF2176901.1"/>
    </source>
</evidence>
<proteinExistence type="predicted"/>
<dbReference type="OrthoDB" id="5228748at2759"/>
<evidence type="ECO:0000313" key="3">
    <source>
        <dbReference type="Proteomes" id="UP000800200"/>
    </source>
</evidence>
<accession>A0A6A6DBR6</accession>
<organism evidence="2 3">
    <name type="scientific">Zopfia rhizophila CBS 207.26</name>
    <dbReference type="NCBI Taxonomy" id="1314779"/>
    <lineage>
        <taxon>Eukaryota</taxon>
        <taxon>Fungi</taxon>
        <taxon>Dikarya</taxon>
        <taxon>Ascomycota</taxon>
        <taxon>Pezizomycotina</taxon>
        <taxon>Dothideomycetes</taxon>
        <taxon>Dothideomycetes incertae sedis</taxon>
        <taxon>Zopfiaceae</taxon>
        <taxon>Zopfia</taxon>
    </lineage>
</organism>
<keyword evidence="3" id="KW-1185">Reference proteome</keyword>
<keyword evidence="1" id="KW-1133">Transmembrane helix</keyword>
<keyword evidence="1" id="KW-0472">Membrane</keyword>
<feature type="transmembrane region" description="Helical" evidence="1">
    <location>
        <begin position="7"/>
        <end position="34"/>
    </location>
</feature>
<dbReference type="Proteomes" id="UP000800200">
    <property type="component" value="Unassembled WGS sequence"/>
</dbReference>
<reference evidence="2" key="1">
    <citation type="journal article" date="2020" name="Stud. Mycol.">
        <title>101 Dothideomycetes genomes: a test case for predicting lifestyles and emergence of pathogens.</title>
        <authorList>
            <person name="Haridas S."/>
            <person name="Albert R."/>
            <person name="Binder M."/>
            <person name="Bloem J."/>
            <person name="Labutti K."/>
            <person name="Salamov A."/>
            <person name="Andreopoulos B."/>
            <person name="Baker S."/>
            <person name="Barry K."/>
            <person name="Bills G."/>
            <person name="Bluhm B."/>
            <person name="Cannon C."/>
            <person name="Castanera R."/>
            <person name="Culley D."/>
            <person name="Daum C."/>
            <person name="Ezra D."/>
            <person name="Gonzalez J."/>
            <person name="Henrissat B."/>
            <person name="Kuo A."/>
            <person name="Liang C."/>
            <person name="Lipzen A."/>
            <person name="Lutzoni F."/>
            <person name="Magnuson J."/>
            <person name="Mondo S."/>
            <person name="Nolan M."/>
            <person name="Ohm R."/>
            <person name="Pangilinan J."/>
            <person name="Park H.-J."/>
            <person name="Ramirez L."/>
            <person name="Alfaro M."/>
            <person name="Sun H."/>
            <person name="Tritt A."/>
            <person name="Yoshinaga Y."/>
            <person name="Zwiers L.-H."/>
            <person name="Turgeon B."/>
            <person name="Goodwin S."/>
            <person name="Spatafora J."/>
            <person name="Crous P."/>
            <person name="Grigoriev I."/>
        </authorList>
    </citation>
    <scope>NUCLEOTIDE SEQUENCE</scope>
    <source>
        <strain evidence="2">CBS 207.26</strain>
    </source>
</reference>
<dbReference type="AlphaFoldDB" id="A0A6A6DBR6"/>
<sequence>MALKKAILVLAGMVQATLAIVLWVLVMALVWWIAWKFLLGVDESDKEFEPISKNSKIVSGGQRQDLAPAVEPYTNDLSTPSTCRVVANRYLA</sequence>
<evidence type="ECO:0000256" key="1">
    <source>
        <dbReference type="SAM" id="Phobius"/>
    </source>
</evidence>
<dbReference type="EMBL" id="ML994698">
    <property type="protein sequence ID" value="KAF2176901.1"/>
    <property type="molecule type" value="Genomic_DNA"/>
</dbReference>
<name>A0A6A6DBR6_9PEZI</name>
<protein>
    <submittedName>
        <fullName evidence="2">Uncharacterized protein</fullName>
    </submittedName>
</protein>